<feature type="compositionally biased region" description="Basic and acidic residues" evidence="1">
    <location>
        <begin position="1"/>
        <end position="10"/>
    </location>
</feature>
<dbReference type="PANTHER" id="PTHR37260">
    <property type="entry name" value="PHOSPHORELAY PROTEIN"/>
    <property type="match status" value="1"/>
</dbReference>
<reference evidence="2" key="1">
    <citation type="submission" date="2023-05" db="EMBL/GenBank/DDBJ databases">
        <title>Nepenthes gracilis genome sequencing.</title>
        <authorList>
            <person name="Fukushima K."/>
        </authorList>
    </citation>
    <scope>NUCLEOTIDE SEQUENCE</scope>
    <source>
        <strain evidence="2">SING2019-196</strain>
    </source>
</reference>
<proteinExistence type="predicted"/>
<organism evidence="2 3">
    <name type="scientific">Nepenthes gracilis</name>
    <name type="common">Slender pitcher plant</name>
    <dbReference type="NCBI Taxonomy" id="150966"/>
    <lineage>
        <taxon>Eukaryota</taxon>
        <taxon>Viridiplantae</taxon>
        <taxon>Streptophyta</taxon>
        <taxon>Embryophyta</taxon>
        <taxon>Tracheophyta</taxon>
        <taxon>Spermatophyta</taxon>
        <taxon>Magnoliopsida</taxon>
        <taxon>eudicotyledons</taxon>
        <taxon>Gunneridae</taxon>
        <taxon>Pentapetalae</taxon>
        <taxon>Caryophyllales</taxon>
        <taxon>Nepenthaceae</taxon>
        <taxon>Nepenthes</taxon>
    </lineage>
</organism>
<dbReference type="PANTHER" id="PTHR37260:SF2">
    <property type="entry name" value="PROTEIN ECERIFERUM 16"/>
    <property type="match status" value="1"/>
</dbReference>
<dbReference type="Proteomes" id="UP001279734">
    <property type="component" value="Unassembled WGS sequence"/>
</dbReference>
<comment type="caution">
    <text evidence="2">The sequence shown here is derived from an EMBL/GenBank/DDBJ whole genome shotgun (WGS) entry which is preliminary data.</text>
</comment>
<dbReference type="InterPro" id="IPR053342">
    <property type="entry name" value="Exosome_cofactor/PTGS_suppr"/>
</dbReference>
<sequence length="106" mass="12009">MDAKTMEKSNRLRTQHHQLQKPHQHRPPPPPRSCSSSSCSSNDPKMVQKEAMQKMRVIQSSLPSNRDRHQGKKTKTKDIFSSRLITSTSLADVVKPESKGADFGFH</sequence>
<name>A0AAD3P3S3_NEPGR</name>
<dbReference type="EMBL" id="BSYO01000001">
    <property type="protein sequence ID" value="GMG98556.1"/>
    <property type="molecule type" value="Genomic_DNA"/>
</dbReference>
<feature type="region of interest" description="Disordered" evidence="1">
    <location>
        <begin position="1"/>
        <end position="80"/>
    </location>
</feature>
<evidence type="ECO:0000256" key="1">
    <source>
        <dbReference type="SAM" id="MobiDB-lite"/>
    </source>
</evidence>
<dbReference type="AlphaFoldDB" id="A0AAD3P3S3"/>
<evidence type="ECO:0000313" key="2">
    <source>
        <dbReference type="EMBL" id="GMG98556.1"/>
    </source>
</evidence>
<accession>A0AAD3P3S3</accession>
<gene>
    <name evidence="2" type="ORF">Nepgr_000396</name>
</gene>
<feature type="compositionally biased region" description="Basic residues" evidence="1">
    <location>
        <begin position="11"/>
        <end position="26"/>
    </location>
</feature>
<protein>
    <submittedName>
        <fullName evidence="2">Uncharacterized protein</fullName>
    </submittedName>
</protein>
<keyword evidence="3" id="KW-1185">Reference proteome</keyword>
<evidence type="ECO:0000313" key="3">
    <source>
        <dbReference type="Proteomes" id="UP001279734"/>
    </source>
</evidence>